<evidence type="ECO:0000256" key="6">
    <source>
        <dbReference type="SAM" id="MobiDB-lite"/>
    </source>
</evidence>
<name>A0A1W6YUQ5_9BORD</name>
<sequence>MLRGGRAAPSSGGPLLDNTEIDVTGQGLPAPELPPPARVGDPLDRVDTPCLVLDLDAFDHNLRIMQDWADRWNVHLRPHAKAHKCPEVALRQAAIGARGICVQKVSEALPFVAAGVRDIHISNEVVGASKVELLASLARQARLSVCVDHADNVADLSRAAARQGSRIDVVVELDVGQARCGVSSPIAALELARRIESLPGLRFAGLQAYHGSLQHRRGHAERAAASREAAVRARECAHVLARHDYHCAIITGSGTGTAEFDAPGGIYTELQPGSYAFMDGDYGDNEWAGELRFRNSLFLLSTVMSVPCADRVVLDAGLKSTTIECGLPRLHERPGLSYVAANDEHGIVRVAAGAAAPALGAKVLLVPSHCDPTFNLHDTLVAVRAGVVEGLWPIAARGLSR</sequence>
<evidence type="ECO:0000256" key="5">
    <source>
        <dbReference type="ARBA" id="ARBA00023239"/>
    </source>
</evidence>
<dbReference type="EMBL" id="CP021109">
    <property type="protein sequence ID" value="ARP84817.1"/>
    <property type="molecule type" value="Genomic_DNA"/>
</dbReference>
<dbReference type="SUPFAM" id="SSF51419">
    <property type="entry name" value="PLP-binding barrel"/>
    <property type="match status" value="1"/>
</dbReference>
<dbReference type="FunFam" id="3.20.20.10:FF:000026">
    <property type="entry name" value="D-threonine aldolase"/>
    <property type="match status" value="1"/>
</dbReference>
<dbReference type="InterPro" id="IPR051466">
    <property type="entry name" value="D-amino_acid_metab_enzyme"/>
</dbReference>
<evidence type="ECO:0000256" key="1">
    <source>
        <dbReference type="ARBA" id="ARBA00001933"/>
    </source>
</evidence>
<dbReference type="GO" id="GO:0008721">
    <property type="term" value="F:D-serine ammonia-lyase activity"/>
    <property type="evidence" value="ECO:0007669"/>
    <property type="project" value="TreeGrafter"/>
</dbReference>
<comment type="cofactor">
    <cofactor evidence="2">
        <name>Mg(2+)</name>
        <dbReference type="ChEBI" id="CHEBI:18420"/>
    </cofactor>
</comment>
<dbReference type="Gene3D" id="2.40.37.20">
    <property type="entry name" value="D-serine dehydratase-like domain"/>
    <property type="match status" value="1"/>
</dbReference>
<dbReference type="InterPro" id="IPR026956">
    <property type="entry name" value="D-ser_dehydrat-like_dom"/>
</dbReference>
<organism evidence="8 9">
    <name type="scientific">Bordetella genomosp. 9</name>
    <dbReference type="NCBI Taxonomy" id="1416803"/>
    <lineage>
        <taxon>Bacteria</taxon>
        <taxon>Pseudomonadati</taxon>
        <taxon>Pseudomonadota</taxon>
        <taxon>Betaproteobacteria</taxon>
        <taxon>Burkholderiales</taxon>
        <taxon>Alcaligenaceae</taxon>
        <taxon>Bordetella</taxon>
    </lineage>
</organism>
<reference evidence="8 9" key="1">
    <citation type="submission" date="2017-05" db="EMBL/GenBank/DDBJ databases">
        <title>Complete and WGS of Bordetella genogroups.</title>
        <authorList>
            <person name="Spilker T."/>
            <person name="LiPuma J."/>
        </authorList>
    </citation>
    <scope>NUCLEOTIDE SEQUENCE [LARGE SCALE GENOMIC DNA]</scope>
    <source>
        <strain evidence="8 9">AU17164</strain>
    </source>
</reference>
<dbReference type="GO" id="GO:0016830">
    <property type="term" value="F:carbon-carbon lyase activity"/>
    <property type="evidence" value="ECO:0007669"/>
    <property type="project" value="UniProtKB-ARBA"/>
</dbReference>
<proteinExistence type="inferred from homology"/>
<dbReference type="CDD" id="cd06819">
    <property type="entry name" value="PLPDE_III_LS_D-TA"/>
    <property type="match status" value="1"/>
</dbReference>
<protein>
    <submittedName>
        <fullName evidence="8">Alanine racemase</fullName>
    </submittedName>
</protein>
<feature type="domain" description="D-serine dehydratase-like" evidence="7">
    <location>
        <begin position="296"/>
        <end position="384"/>
    </location>
</feature>
<comment type="similarity">
    <text evidence="3">Belongs to the DSD1 family.</text>
</comment>
<keyword evidence="4" id="KW-0663">Pyridoxal phosphate</keyword>
<dbReference type="Pfam" id="PF14031">
    <property type="entry name" value="D-ser_dehydrat"/>
    <property type="match status" value="1"/>
</dbReference>
<dbReference type="PANTHER" id="PTHR28004">
    <property type="entry name" value="ZGC:162816-RELATED"/>
    <property type="match status" value="1"/>
</dbReference>
<dbReference type="Proteomes" id="UP000194139">
    <property type="component" value="Chromosome"/>
</dbReference>
<keyword evidence="5" id="KW-0456">Lyase</keyword>
<evidence type="ECO:0000256" key="4">
    <source>
        <dbReference type="ARBA" id="ARBA00022898"/>
    </source>
</evidence>
<dbReference type="GO" id="GO:0036088">
    <property type="term" value="P:D-serine catabolic process"/>
    <property type="evidence" value="ECO:0007669"/>
    <property type="project" value="TreeGrafter"/>
</dbReference>
<dbReference type="SMART" id="SM01119">
    <property type="entry name" value="D-ser_dehydrat"/>
    <property type="match status" value="1"/>
</dbReference>
<gene>
    <name evidence="8" type="ORF">CAL13_00175</name>
</gene>
<dbReference type="InterPro" id="IPR029066">
    <property type="entry name" value="PLP-binding_barrel"/>
</dbReference>
<evidence type="ECO:0000256" key="3">
    <source>
        <dbReference type="ARBA" id="ARBA00005323"/>
    </source>
</evidence>
<dbReference type="PANTHER" id="PTHR28004:SF2">
    <property type="entry name" value="D-SERINE DEHYDRATASE"/>
    <property type="match status" value="1"/>
</dbReference>
<dbReference type="InterPro" id="IPR042208">
    <property type="entry name" value="D-ser_dehydrat-like_sf"/>
</dbReference>
<keyword evidence="9" id="KW-1185">Reference proteome</keyword>
<evidence type="ECO:0000256" key="2">
    <source>
        <dbReference type="ARBA" id="ARBA00001946"/>
    </source>
</evidence>
<comment type="cofactor">
    <cofactor evidence="1">
        <name>pyridoxal 5'-phosphate</name>
        <dbReference type="ChEBI" id="CHEBI:597326"/>
    </cofactor>
</comment>
<feature type="region of interest" description="Disordered" evidence="6">
    <location>
        <begin position="1"/>
        <end position="41"/>
    </location>
</feature>
<evidence type="ECO:0000313" key="9">
    <source>
        <dbReference type="Proteomes" id="UP000194139"/>
    </source>
</evidence>
<dbReference type="AlphaFoldDB" id="A0A1W6YUQ5"/>
<evidence type="ECO:0000313" key="8">
    <source>
        <dbReference type="EMBL" id="ARP84817.1"/>
    </source>
</evidence>
<dbReference type="InterPro" id="IPR001608">
    <property type="entry name" value="Ala_racemase_N"/>
</dbReference>
<accession>A0A1W6YUQ5</accession>
<evidence type="ECO:0000259" key="7">
    <source>
        <dbReference type="SMART" id="SM01119"/>
    </source>
</evidence>
<dbReference type="Gene3D" id="3.20.20.10">
    <property type="entry name" value="Alanine racemase"/>
    <property type="match status" value="1"/>
</dbReference>
<dbReference type="Pfam" id="PF01168">
    <property type="entry name" value="Ala_racemase_N"/>
    <property type="match status" value="1"/>
</dbReference>